<proteinExistence type="predicted"/>
<dbReference type="RefSeq" id="WP_005664334.1">
    <property type="nucleotide sequence ID" value="NZ_CAUQYF010000005.1"/>
</dbReference>
<evidence type="ECO:0000313" key="2">
    <source>
        <dbReference type="Proteomes" id="UP000180246"/>
    </source>
</evidence>
<dbReference type="EMBL" id="JRYB01000001">
    <property type="protein sequence ID" value="OIJ39531.1"/>
    <property type="molecule type" value="Genomic_DNA"/>
</dbReference>
<organism evidence="1 2">
    <name type="scientific">Massilia timonae</name>
    <dbReference type="NCBI Taxonomy" id="47229"/>
    <lineage>
        <taxon>Bacteria</taxon>
        <taxon>Pseudomonadati</taxon>
        <taxon>Pseudomonadota</taxon>
        <taxon>Betaproteobacteria</taxon>
        <taxon>Burkholderiales</taxon>
        <taxon>Oxalobacteraceae</taxon>
        <taxon>Telluria group</taxon>
        <taxon>Massilia</taxon>
    </lineage>
</organism>
<sequence length="69" mass="7598">MKTLLLILLLSTSATFAFANTAHYELKVWQSNNQNLKSIGKYATLGQCRTALAEFRKANSGWAGGCFNI</sequence>
<comment type="caution">
    <text evidence="1">The sequence shown here is derived from an EMBL/GenBank/DDBJ whole genome shotgun (WGS) entry which is preliminary data.</text>
</comment>
<reference evidence="1 2" key="1">
    <citation type="submission" date="2014-10" db="EMBL/GenBank/DDBJ databases">
        <authorList>
            <person name="Seo M.-J."/>
            <person name="Seok Y.J."/>
            <person name="Cha I.-T."/>
        </authorList>
    </citation>
    <scope>NUCLEOTIDE SEQUENCE [LARGE SCALE GENOMIC DNA]</scope>
    <source>
        <strain evidence="1 2">NEU</strain>
    </source>
</reference>
<accession>A0A1S2N383</accession>
<gene>
    <name evidence="1" type="ORF">LO55_1532</name>
</gene>
<dbReference type="AlphaFoldDB" id="A0A1S2N383"/>
<protein>
    <submittedName>
        <fullName evidence="1">Uncharacterized protein</fullName>
    </submittedName>
</protein>
<dbReference type="Proteomes" id="UP000180246">
    <property type="component" value="Unassembled WGS sequence"/>
</dbReference>
<evidence type="ECO:0000313" key="1">
    <source>
        <dbReference type="EMBL" id="OIJ39531.1"/>
    </source>
</evidence>
<name>A0A1S2N383_9BURK</name>